<dbReference type="SUPFAM" id="SSF48452">
    <property type="entry name" value="TPR-like"/>
    <property type="match status" value="1"/>
</dbReference>
<evidence type="ECO:0000313" key="1">
    <source>
        <dbReference type="EMBL" id="CDH57630.1"/>
    </source>
</evidence>
<dbReference type="OrthoDB" id="2264969at2759"/>
<dbReference type="EMBL" id="CBTN010000048">
    <property type="protein sequence ID" value="CDH57630.1"/>
    <property type="molecule type" value="Genomic_DNA"/>
</dbReference>
<accession>A0A068S6M7</accession>
<sequence>MDDSIWNGLCNQTTLKASSGKYGQLVYDSTTQLLGPIQSILSALNRRAIGLTKCTNYYAALRDAKVMQQLLPSSPLGYIRAATIYSEQGKQLQAIDICSKGLSIVDTKDTHYARLQRAKMGAEQRQNTRIDFIKKLPIDITITTLIPMFMDDTLISILKPSPYILVSNAWRARIAECFGGLSFMFGSKNYGLQCDEECLKVAKFARHTKSSHVHPFVSSLESISNTLANLDILLEGAVLRVPTIVKACPNLVSLCIYDTPDVDVSSLSLRTWPALTTLSLTYSHTRITCDQIIEIWKRFPSLKNLALHPCSDIESALVVLQYAPRVSKIDFLMCDEGIQFTYSDEEQPSRGIGITTLTISTEKGKICKNTTSIVKQYHNTVEKIEWIMDTSYDTDTIGNLHYPRLMDLYLNMSGSQIPCNAPLLEELDMSLKTIKANPVVLSTIPPNLKKLALHLNRGLDSVTMLSISFYLDRLARQHQLTQLVINLDSDDNADSLLHFHQSS</sequence>
<dbReference type="SUPFAM" id="SSF52047">
    <property type="entry name" value="RNI-like"/>
    <property type="match status" value="1"/>
</dbReference>
<reference evidence="1" key="1">
    <citation type="submission" date="2013-08" db="EMBL/GenBank/DDBJ databases">
        <title>Gene expansion shapes genome architecture in the human pathogen Lichtheimia corymbifera: an evolutionary genomics analysis in the ancient terrestrial Mucorales (Mucoromycotina).</title>
        <authorList>
            <person name="Schwartze V.U."/>
            <person name="Winter S."/>
            <person name="Shelest E."/>
            <person name="Marcet-Houben M."/>
            <person name="Horn F."/>
            <person name="Wehner S."/>
            <person name="Hoffmann K."/>
            <person name="Riege K."/>
            <person name="Sammeth M."/>
            <person name="Nowrousian M."/>
            <person name="Valiante V."/>
            <person name="Linde J."/>
            <person name="Jacobsen I.D."/>
            <person name="Marz M."/>
            <person name="Brakhage A.A."/>
            <person name="Gabaldon T."/>
            <person name="Bocker S."/>
            <person name="Voigt K."/>
        </authorList>
    </citation>
    <scope>NUCLEOTIDE SEQUENCE [LARGE SCALE GENOMIC DNA]</scope>
    <source>
        <strain evidence="1">FSU 9682</strain>
    </source>
</reference>
<dbReference type="VEuPathDB" id="FungiDB:LCOR_08542.1"/>
<evidence type="ECO:0008006" key="3">
    <source>
        <dbReference type="Google" id="ProtNLM"/>
    </source>
</evidence>
<comment type="caution">
    <text evidence="1">The sequence shown here is derived from an EMBL/GenBank/DDBJ whole genome shotgun (WGS) entry which is preliminary data.</text>
</comment>
<gene>
    <name evidence="1" type="ORF">LCOR_08542.1</name>
</gene>
<organism evidence="1 2">
    <name type="scientific">Lichtheimia corymbifera JMRC:FSU:9682</name>
    <dbReference type="NCBI Taxonomy" id="1263082"/>
    <lineage>
        <taxon>Eukaryota</taxon>
        <taxon>Fungi</taxon>
        <taxon>Fungi incertae sedis</taxon>
        <taxon>Mucoromycota</taxon>
        <taxon>Mucoromycotina</taxon>
        <taxon>Mucoromycetes</taxon>
        <taxon>Mucorales</taxon>
        <taxon>Lichtheimiaceae</taxon>
        <taxon>Lichtheimia</taxon>
    </lineage>
</organism>
<dbReference type="Gene3D" id="3.80.10.10">
    <property type="entry name" value="Ribonuclease Inhibitor"/>
    <property type="match status" value="1"/>
</dbReference>
<proteinExistence type="predicted"/>
<dbReference type="InterPro" id="IPR011990">
    <property type="entry name" value="TPR-like_helical_dom_sf"/>
</dbReference>
<protein>
    <recommendedName>
        <fullName evidence="3">F-box domain-containing protein</fullName>
    </recommendedName>
</protein>
<keyword evidence="2" id="KW-1185">Reference proteome</keyword>
<dbReference type="InterPro" id="IPR032675">
    <property type="entry name" value="LRR_dom_sf"/>
</dbReference>
<dbReference type="AlphaFoldDB" id="A0A068S6M7"/>
<name>A0A068S6M7_9FUNG</name>
<evidence type="ECO:0000313" key="2">
    <source>
        <dbReference type="Proteomes" id="UP000027586"/>
    </source>
</evidence>
<dbReference type="Proteomes" id="UP000027586">
    <property type="component" value="Unassembled WGS sequence"/>
</dbReference>